<proteinExistence type="predicted"/>
<reference evidence="1" key="1">
    <citation type="submission" date="2014-11" db="EMBL/GenBank/DDBJ databases">
        <authorList>
            <person name="Amaro Gonzalez C."/>
        </authorList>
    </citation>
    <scope>NUCLEOTIDE SEQUENCE</scope>
</reference>
<dbReference type="AlphaFoldDB" id="A0A0E9PVS3"/>
<name>A0A0E9PVS3_ANGAN</name>
<sequence length="20" mass="2471">MAQDPIIWMADWQPNWKQLV</sequence>
<organism evidence="1">
    <name type="scientific">Anguilla anguilla</name>
    <name type="common">European freshwater eel</name>
    <name type="synonym">Muraena anguilla</name>
    <dbReference type="NCBI Taxonomy" id="7936"/>
    <lineage>
        <taxon>Eukaryota</taxon>
        <taxon>Metazoa</taxon>
        <taxon>Chordata</taxon>
        <taxon>Craniata</taxon>
        <taxon>Vertebrata</taxon>
        <taxon>Euteleostomi</taxon>
        <taxon>Actinopterygii</taxon>
        <taxon>Neopterygii</taxon>
        <taxon>Teleostei</taxon>
        <taxon>Anguilliformes</taxon>
        <taxon>Anguillidae</taxon>
        <taxon>Anguilla</taxon>
    </lineage>
</organism>
<protein>
    <submittedName>
        <fullName evidence="1">Uncharacterized protein</fullName>
    </submittedName>
</protein>
<dbReference type="EMBL" id="GBXM01100377">
    <property type="protein sequence ID" value="JAH08200.1"/>
    <property type="molecule type" value="Transcribed_RNA"/>
</dbReference>
<evidence type="ECO:0000313" key="1">
    <source>
        <dbReference type="EMBL" id="JAH08200.1"/>
    </source>
</evidence>
<accession>A0A0E9PVS3</accession>
<reference evidence="1" key="2">
    <citation type="journal article" date="2015" name="Fish Shellfish Immunol.">
        <title>Early steps in the European eel (Anguilla anguilla)-Vibrio vulnificus interaction in the gills: Role of the RtxA13 toxin.</title>
        <authorList>
            <person name="Callol A."/>
            <person name="Pajuelo D."/>
            <person name="Ebbesson L."/>
            <person name="Teles M."/>
            <person name="MacKenzie S."/>
            <person name="Amaro C."/>
        </authorList>
    </citation>
    <scope>NUCLEOTIDE SEQUENCE</scope>
</reference>